<dbReference type="InterPro" id="IPR014015">
    <property type="entry name" value="Helicase_SF3_DNA-vir"/>
</dbReference>
<evidence type="ECO:0000313" key="6">
    <source>
        <dbReference type="Proteomes" id="UP000243255"/>
    </source>
</evidence>
<reference evidence="6" key="1">
    <citation type="submission" date="2016-11" db="EMBL/GenBank/DDBJ databases">
        <authorList>
            <person name="Varghese N."/>
            <person name="Submissions S."/>
        </authorList>
    </citation>
    <scope>NUCLEOTIDE SEQUENCE [LARGE SCALE GENOMIC DNA]</scope>
    <source>
        <strain evidence="6">DSM 2635</strain>
    </source>
</reference>
<evidence type="ECO:0000256" key="1">
    <source>
        <dbReference type="ARBA" id="ARBA00022741"/>
    </source>
</evidence>
<dbReference type="STRING" id="1121321.SAMN04488530_12329"/>
<keyword evidence="3" id="KW-0067">ATP-binding</keyword>
<keyword evidence="1" id="KW-0547">Nucleotide-binding</keyword>
<organism evidence="5 6">
    <name type="scientific">Asaccharospora irregularis DSM 2635</name>
    <dbReference type="NCBI Taxonomy" id="1121321"/>
    <lineage>
        <taxon>Bacteria</taxon>
        <taxon>Bacillati</taxon>
        <taxon>Bacillota</taxon>
        <taxon>Clostridia</taxon>
        <taxon>Peptostreptococcales</taxon>
        <taxon>Peptostreptococcaceae</taxon>
        <taxon>Asaccharospora</taxon>
    </lineage>
</organism>
<dbReference type="EMBL" id="FQWX01000023">
    <property type="protein sequence ID" value="SHH16693.1"/>
    <property type="molecule type" value="Genomic_DNA"/>
</dbReference>
<dbReference type="GO" id="GO:0016787">
    <property type="term" value="F:hydrolase activity"/>
    <property type="evidence" value="ECO:0007669"/>
    <property type="project" value="UniProtKB-KW"/>
</dbReference>
<dbReference type="InterPro" id="IPR051620">
    <property type="entry name" value="ORF904-like_C"/>
</dbReference>
<evidence type="ECO:0000256" key="2">
    <source>
        <dbReference type="ARBA" id="ARBA00022801"/>
    </source>
</evidence>
<dbReference type="RefSeq" id="WP_073126674.1">
    <property type="nucleotide sequence ID" value="NZ_BAABCH010000092.1"/>
</dbReference>
<keyword evidence="2" id="KW-0378">Hydrolase</keyword>
<dbReference type="PANTHER" id="PTHR35372:SF2">
    <property type="entry name" value="SF3 HELICASE DOMAIN-CONTAINING PROTEIN"/>
    <property type="match status" value="1"/>
</dbReference>
<dbReference type="InterPro" id="IPR014818">
    <property type="entry name" value="Phage/plasmid_primase_P4_C"/>
</dbReference>
<dbReference type="PANTHER" id="PTHR35372">
    <property type="entry name" value="ATP BINDING PROTEIN-RELATED"/>
    <property type="match status" value="1"/>
</dbReference>
<feature type="domain" description="SF3 helicase" evidence="4">
    <location>
        <begin position="467"/>
        <end position="626"/>
    </location>
</feature>
<gene>
    <name evidence="5" type="ORF">SAMN04488530_12329</name>
</gene>
<proteinExistence type="predicted"/>
<name>A0A1M5QSX8_9FIRM</name>
<dbReference type="Gene3D" id="3.40.50.300">
    <property type="entry name" value="P-loop containing nucleotide triphosphate hydrolases"/>
    <property type="match status" value="1"/>
</dbReference>
<dbReference type="OrthoDB" id="9763644at2"/>
<dbReference type="SUPFAM" id="SSF52540">
    <property type="entry name" value="P-loop containing nucleoside triphosphate hydrolases"/>
    <property type="match status" value="1"/>
</dbReference>
<dbReference type="InterPro" id="IPR027417">
    <property type="entry name" value="P-loop_NTPase"/>
</dbReference>
<dbReference type="NCBIfam" id="TIGR01613">
    <property type="entry name" value="primase_Cterm"/>
    <property type="match status" value="1"/>
</dbReference>
<accession>A0A1M5QSX8</accession>
<dbReference type="Pfam" id="PF19263">
    <property type="entry name" value="DUF5906"/>
    <property type="match status" value="1"/>
</dbReference>
<dbReference type="InterPro" id="IPR006500">
    <property type="entry name" value="Helicase_put_C_phage/plasmid"/>
</dbReference>
<sequence length="751" mass="85762">MINFTVYSADCVGNSGNCLYPNKNIVTDKESFIKATKMDHVTAKYKGNYRSKDNFESSDCIPLDCDNDHSDNPNEWVTPLDIALEIPGVAFAVSYSRHNNLPKGDKSARPRFHIFFPIEIVSDEQEYADMKRRIADTFPYYDTNALDSARFLYGNDSDEVEFYEGDKTIIDYLEEDDFADFDASLEQVPEGQRNSTMSHIAGKIIKRYGNTEDAYQIFLKKAELCNPPLPESELKVIWRSASKFGNKVSNQEGYIPPEQYNSDCRLKPNDFSDVGQATVLATEYKDILRYSPSTDYMVYNGSFWEESKPKSQGVSQDLTERQLAEAETEMKKAMDELVKNGGMEILVSVGPKKAVQMFNKQQAHAYEMYEDASVYKKYAIKRRDTKNIAATLKEARPMLEVEQRNLDADEFMLNTPTLTYDLRQGTKFPMEHRPEHFITKQTIVDPSSDGADIWAAALDTFFLKDTDLIDYVQRMVGLSAIGKVYVEALIIAYGEGRNGKSTFWNVIARVLGTYSGNISADMLTVGCRRNVKPELAEAKGKRMLIAAELEEGMRLNTANVKQLCSTDEIYAEKKYKDPFSYTPTHTLVLYTNHLPKVGAIDKGTWRRLIVIPFDAKIEGSADIKNFADYLFEKAGGAILTWVIEGARKVIADNYKIDLPQKVRDAIEHYKESNDWLSYFLSERCELDPAYVAKSSEVYNEYRIFCTQVGEFTRSTTDFYTALETVGFERYRDRKGRYIKGLRLKTEFMEED</sequence>
<evidence type="ECO:0000256" key="3">
    <source>
        <dbReference type="ARBA" id="ARBA00022840"/>
    </source>
</evidence>
<dbReference type="Pfam" id="PF08706">
    <property type="entry name" value="D5_N"/>
    <property type="match status" value="1"/>
</dbReference>
<keyword evidence="6" id="KW-1185">Reference proteome</keyword>
<dbReference type="SMART" id="SM00942">
    <property type="entry name" value="PriCT_1"/>
    <property type="match status" value="1"/>
</dbReference>
<dbReference type="AlphaFoldDB" id="A0A1M5QSX8"/>
<evidence type="ECO:0000259" key="4">
    <source>
        <dbReference type="PROSITE" id="PS51206"/>
    </source>
</evidence>
<dbReference type="InterPro" id="IPR014820">
    <property type="entry name" value="PriCT_1"/>
</dbReference>
<evidence type="ECO:0000313" key="5">
    <source>
        <dbReference type="EMBL" id="SHH16693.1"/>
    </source>
</evidence>
<dbReference type="Pfam" id="PF08708">
    <property type="entry name" value="PriCT_1"/>
    <property type="match status" value="1"/>
</dbReference>
<dbReference type="GO" id="GO:0005524">
    <property type="term" value="F:ATP binding"/>
    <property type="evidence" value="ECO:0007669"/>
    <property type="project" value="UniProtKB-KW"/>
</dbReference>
<dbReference type="InterPro" id="IPR045455">
    <property type="entry name" value="NrS-1_pol-like_helicase"/>
</dbReference>
<dbReference type="PROSITE" id="PS51206">
    <property type="entry name" value="SF3_HELICASE_1"/>
    <property type="match status" value="1"/>
</dbReference>
<dbReference type="Proteomes" id="UP000243255">
    <property type="component" value="Unassembled WGS sequence"/>
</dbReference>
<dbReference type="SMART" id="SM00885">
    <property type="entry name" value="D5_N"/>
    <property type="match status" value="1"/>
</dbReference>
<protein>
    <submittedName>
        <fullName evidence="5">Phage/plasmid primase, P4 family, C-terminal domain-containing protein</fullName>
    </submittedName>
</protein>